<dbReference type="Pfam" id="PF03779">
    <property type="entry name" value="SPW"/>
    <property type="match status" value="1"/>
</dbReference>
<dbReference type="RefSeq" id="WP_139238114.1">
    <property type="nucleotide sequence ID" value="NZ_FOSG01000009.1"/>
</dbReference>
<dbReference type="InterPro" id="IPR005530">
    <property type="entry name" value="SPW"/>
</dbReference>
<dbReference type="EMBL" id="FOSG01000009">
    <property type="protein sequence ID" value="SFK85176.1"/>
    <property type="molecule type" value="Genomic_DNA"/>
</dbReference>
<reference evidence="4" key="1">
    <citation type="submission" date="2016-10" db="EMBL/GenBank/DDBJ databases">
        <authorList>
            <person name="Varghese N."/>
            <person name="Submissions S."/>
        </authorList>
    </citation>
    <scope>NUCLEOTIDE SEQUENCE [LARGE SCALE GENOMIC DNA]</scope>
    <source>
        <strain evidence="4">PL19</strain>
    </source>
</reference>
<feature type="transmembrane region" description="Helical" evidence="1">
    <location>
        <begin position="29"/>
        <end position="48"/>
    </location>
</feature>
<keyword evidence="1" id="KW-1133">Transmembrane helix</keyword>
<name>A0A1I4CZ03_9ACTN</name>
<protein>
    <recommendedName>
        <fullName evidence="2">SPW repeat-containing integral membrane domain-containing protein</fullName>
    </recommendedName>
</protein>
<accession>A0A1I4CZ03</accession>
<organism evidence="3 4">
    <name type="scientific">Streptomyces pini</name>
    <dbReference type="NCBI Taxonomy" id="1520580"/>
    <lineage>
        <taxon>Bacteria</taxon>
        <taxon>Bacillati</taxon>
        <taxon>Actinomycetota</taxon>
        <taxon>Actinomycetes</taxon>
        <taxon>Kitasatosporales</taxon>
        <taxon>Streptomycetaceae</taxon>
        <taxon>Streptomyces</taxon>
    </lineage>
</organism>
<dbReference type="OrthoDB" id="4247479at2"/>
<evidence type="ECO:0000313" key="3">
    <source>
        <dbReference type="EMBL" id="SFK85176.1"/>
    </source>
</evidence>
<dbReference type="AlphaFoldDB" id="A0A1I4CZ03"/>
<evidence type="ECO:0000256" key="1">
    <source>
        <dbReference type="SAM" id="Phobius"/>
    </source>
</evidence>
<keyword evidence="1" id="KW-0812">Transmembrane</keyword>
<keyword evidence="4" id="KW-1185">Reference proteome</keyword>
<proteinExistence type="predicted"/>
<sequence>MARHSSPHGRAAARGAASTPGPLGMRDQLVTGLMLLAGIWLVLASWLLRYPFDDAAVDAQRNETGVGIVLLLVAFARIVRPRGWLSDLIVLLLGVWLLVAPAVIDYGGPANTPREAQANEVVTGIVLVVLALVSMLLLFRARRMNPQEAR</sequence>
<gene>
    <name evidence="3" type="ORF">SAMN05192584_109158</name>
</gene>
<feature type="transmembrane region" description="Helical" evidence="1">
    <location>
        <begin position="121"/>
        <end position="141"/>
    </location>
</feature>
<dbReference type="Proteomes" id="UP000198928">
    <property type="component" value="Unassembled WGS sequence"/>
</dbReference>
<feature type="domain" description="SPW repeat-containing integral membrane" evidence="2">
    <location>
        <begin position="31"/>
        <end position="132"/>
    </location>
</feature>
<feature type="transmembrane region" description="Helical" evidence="1">
    <location>
        <begin position="88"/>
        <end position="109"/>
    </location>
</feature>
<evidence type="ECO:0000313" key="4">
    <source>
        <dbReference type="Proteomes" id="UP000198928"/>
    </source>
</evidence>
<evidence type="ECO:0000259" key="2">
    <source>
        <dbReference type="Pfam" id="PF03779"/>
    </source>
</evidence>
<keyword evidence="1" id="KW-0472">Membrane</keyword>